<reference evidence="10 11" key="1">
    <citation type="submission" date="2017-08" db="EMBL/GenBank/DDBJ databases">
        <title>Draft Genome Sequence of Loktanella cinnabarina Strain XM1, Isolated from Coastal Surface Water.</title>
        <authorList>
            <person name="Ma R."/>
            <person name="Wang J."/>
            <person name="Wang Q."/>
            <person name="Ma Z."/>
            <person name="Li J."/>
            <person name="Chen L."/>
        </authorList>
    </citation>
    <scope>NUCLEOTIDE SEQUENCE [LARGE SCALE GENOMIC DNA]</scope>
    <source>
        <strain evidence="10 11">XM1</strain>
    </source>
</reference>
<dbReference type="SUPFAM" id="SSF51645">
    <property type="entry name" value="Malate synthase G"/>
    <property type="match status" value="1"/>
</dbReference>
<keyword evidence="11" id="KW-1185">Reference proteome</keyword>
<dbReference type="OrthoDB" id="9768429at2"/>
<dbReference type="InterPro" id="IPR001465">
    <property type="entry name" value="Malate_synthase_TIM"/>
</dbReference>
<dbReference type="GO" id="GO:0006099">
    <property type="term" value="P:tricarboxylic acid cycle"/>
    <property type="evidence" value="ECO:0007669"/>
    <property type="project" value="UniProtKB-KW"/>
</dbReference>
<protein>
    <recommendedName>
        <fullName evidence="2">malate synthase</fullName>
        <ecNumber evidence="2">2.3.3.9</ecNumber>
    </recommendedName>
</protein>
<dbReference type="InterPro" id="IPR048356">
    <property type="entry name" value="MS_N"/>
</dbReference>
<comment type="similarity">
    <text evidence="1">Belongs to the malate synthase family.</text>
</comment>
<dbReference type="InterPro" id="IPR044856">
    <property type="entry name" value="Malate_synth_C_sf"/>
</dbReference>
<name>A0A2G1MD99_9RHOB</name>
<evidence type="ECO:0000259" key="9">
    <source>
        <dbReference type="Pfam" id="PF20659"/>
    </source>
</evidence>
<dbReference type="Gene3D" id="3.20.20.360">
    <property type="entry name" value="Malate synthase, domain 3"/>
    <property type="match status" value="1"/>
</dbReference>
<evidence type="ECO:0000256" key="2">
    <source>
        <dbReference type="ARBA" id="ARBA00012636"/>
    </source>
</evidence>
<keyword evidence="3" id="KW-0329">Glyoxylate bypass</keyword>
<comment type="catalytic activity">
    <reaction evidence="6">
        <text>glyoxylate + acetyl-CoA + H2O = (S)-malate + CoA + H(+)</text>
        <dbReference type="Rhea" id="RHEA:18181"/>
        <dbReference type="ChEBI" id="CHEBI:15377"/>
        <dbReference type="ChEBI" id="CHEBI:15378"/>
        <dbReference type="ChEBI" id="CHEBI:15589"/>
        <dbReference type="ChEBI" id="CHEBI:36655"/>
        <dbReference type="ChEBI" id="CHEBI:57287"/>
        <dbReference type="ChEBI" id="CHEBI:57288"/>
        <dbReference type="EC" id="2.3.3.9"/>
    </reaction>
</comment>
<evidence type="ECO:0000256" key="5">
    <source>
        <dbReference type="ARBA" id="ARBA00022679"/>
    </source>
</evidence>
<dbReference type="InterPro" id="IPR011076">
    <property type="entry name" value="Malate_synth_sf"/>
</dbReference>
<evidence type="ECO:0000259" key="7">
    <source>
        <dbReference type="Pfam" id="PF01274"/>
    </source>
</evidence>
<dbReference type="EC" id="2.3.3.9" evidence="2"/>
<feature type="domain" description="Malate synthase TIM barrel" evidence="7">
    <location>
        <begin position="173"/>
        <end position="335"/>
    </location>
</feature>
<dbReference type="GO" id="GO:0006097">
    <property type="term" value="P:glyoxylate cycle"/>
    <property type="evidence" value="ECO:0007669"/>
    <property type="project" value="UniProtKB-KW"/>
</dbReference>
<dbReference type="Pfam" id="PF20656">
    <property type="entry name" value="MS_N"/>
    <property type="match status" value="1"/>
</dbReference>
<evidence type="ECO:0000256" key="6">
    <source>
        <dbReference type="ARBA" id="ARBA00047918"/>
    </source>
</evidence>
<dbReference type="AlphaFoldDB" id="A0A2G1MD99"/>
<evidence type="ECO:0000256" key="1">
    <source>
        <dbReference type="ARBA" id="ARBA00006394"/>
    </source>
</evidence>
<keyword evidence="5" id="KW-0808">Transferase</keyword>
<dbReference type="Pfam" id="PF01274">
    <property type="entry name" value="MS_TIM-barrel"/>
    <property type="match status" value="1"/>
</dbReference>
<evidence type="ECO:0000259" key="8">
    <source>
        <dbReference type="Pfam" id="PF20656"/>
    </source>
</evidence>
<evidence type="ECO:0000256" key="3">
    <source>
        <dbReference type="ARBA" id="ARBA00022435"/>
    </source>
</evidence>
<dbReference type="EMBL" id="NQWH01000030">
    <property type="protein sequence ID" value="PHP26701.1"/>
    <property type="molecule type" value="Genomic_DNA"/>
</dbReference>
<dbReference type="Pfam" id="PF20659">
    <property type="entry name" value="MS_C"/>
    <property type="match status" value="1"/>
</dbReference>
<organism evidence="10 11">
    <name type="scientific">Limimaricola cinnabarinus</name>
    <dbReference type="NCBI Taxonomy" id="1125964"/>
    <lineage>
        <taxon>Bacteria</taxon>
        <taxon>Pseudomonadati</taxon>
        <taxon>Pseudomonadota</taxon>
        <taxon>Alphaproteobacteria</taxon>
        <taxon>Rhodobacterales</taxon>
        <taxon>Paracoccaceae</taxon>
        <taxon>Limimaricola</taxon>
    </lineage>
</organism>
<keyword evidence="4" id="KW-0816">Tricarboxylic acid cycle</keyword>
<dbReference type="GO" id="GO:0005737">
    <property type="term" value="C:cytoplasm"/>
    <property type="evidence" value="ECO:0007669"/>
    <property type="project" value="TreeGrafter"/>
</dbReference>
<dbReference type="InterPro" id="IPR006252">
    <property type="entry name" value="Malate_synthA"/>
</dbReference>
<feature type="domain" description="Malate synthase N-terminal" evidence="8">
    <location>
        <begin position="40"/>
        <end position="99"/>
    </location>
</feature>
<dbReference type="Gene3D" id="1.20.1220.12">
    <property type="entry name" value="Malate synthase, domain III"/>
    <property type="match status" value="1"/>
</dbReference>
<dbReference type="PANTHER" id="PTHR42902">
    <property type="entry name" value="MALATE SYNTHASE"/>
    <property type="match status" value="1"/>
</dbReference>
<feature type="domain" description="Malate synthase C-terminal" evidence="9">
    <location>
        <begin position="406"/>
        <end position="524"/>
    </location>
</feature>
<comment type="caution">
    <text evidence="10">The sequence shown here is derived from an EMBL/GenBank/DDBJ whole genome shotgun (WGS) entry which is preliminary data.</text>
</comment>
<proteinExistence type="inferred from homology"/>
<evidence type="ECO:0000313" key="10">
    <source>
        <dbReference type="EMBL" id="PHP26701.1"/>
    </source>
</evidence>
<dbReference type="GO" id="GO:0004474">
    <property type="term" value="F:malate synthase activity"/>
    <property type="evidence" value="ECO:0007669"/>
    <property type="project" value="UniProtKB-EC"/>
</dbReference>
<dbReference type="InterPro" id="IPR046363">
    <property type="entry name" value="MS_N_TIM-barrel_dom"/>
</dbReference>
<gene>
    <name evidence="10" type="ORF">CJ301_15120</name>
</gene>
<sequence>MTILTLQTEQAPHSPTGVANRKVTQMSLDLVPAPAAPKPVLLRDVPGASRVLTDDALALAAELQTRFGPKMQALSVARERRQECADAGRMPDYLEDTAHIRKGMWSCAPAPEGLRDRRVGLATAAEAGALAMARDSGATTLLVDLDETTAPGFANLVAGIAALTEMQDEATPMLIRPRPLERDEPALLIGGHPVSAGLFDMALIATHLAAPLAERGMGPWLQLGGIDSHREARLWAEILRLVEERTGLDTGTIRAEASIESVNAGFEMDEILSELQDRALGLTLRRAPLTASYLRLMRAHAEAVLPARLDPEAAFLGTCAARMVKVAHRRGTHAIAEAPDSADPGDLRRPLDEGCDGLWLTAPERIDPAREAVSRALPGSHQIGRPRQYFRISPEMLLKPHTGPVTEAGLRGTVHVAIGALAAWIAGRGPVRIDDALHGLASADLARARLGQWLAHGAMVKMEAGDSRRMTADWLAELIHEEIVALVEWLGPHSFHRGRYASAARIVQEAACATPQPDHVARLAAPLLDTLD</sequence>
<dbReference type="Proteomes" id="UP000221860">
    <property type="component" value="Unassembled WGS sequence"/>
</dbReference>
<evidence type="ECO:0000313" key="11">
    <source>
        <dbReference type="Proteomes" id="UP000221860"/>
    </source>
</evidence>
<evidence type="ECO:0000256" key="4">
    <source>
        <dbReference type="ARBA" id="ARBA00022532"/>
    </source>
</evidence>
<dbReference type="InterPro" id="IPR048355">
    <property type="entry name" value="MS_C"/>
</dbReference>
<accession>A0A2G1MD99</accession>
<dbReference type="PANTHER" id="PTHR42902:SF1">
    <property type="entry name" value="MALATE SYNTHASE 1-RELATED"/>
    <property type="match status" value="1"/>
</dbReference>